<accession>A0A816FD37</accession>
<gene>
    <name evidence="1" type="ORF">GPM918_LOCUS45943</name>
    <name evidence="2" type="ORF">SRO942_LOCUS49017</name>
</gene>
<name>A0A816FD37_9BILA</name>
<reference evidence="1" key="1">
    <citation type="submission" date="2021-02" db="EMBL/GenBank/DDBJ databases">
        <authorList>
            <person name="Nowell W R."/>
        </authorList>
    </citation>
    <scope>NUCLEOTIDE SEQUENCE</scope>
</reference>
<dbReference type="Proteomes" id="UP000663829">
    <property type="component" value="Unassembled WGS sequence"/>
</dbReference>
<organism evidence="1 3">
    <name type="scientific">Didymodactylos carnosus</name>
    <dbReference type="NCBI Taxonomy" id="1234261"/>
    <lineage>
        <taxon>Eukaryota</taxon>
        <taxon>Metazoa</taxon>
        <taxon>Spiralia</taxon>
        <taxon>Gnathifera</taxon>
        <taxon>Rotifera</taxon>
        <taxon>Eurotatoria</taxon>
        <taxon>Bdelloidea</taxon>
        <taxon>Philodinida</taxon>
        <taxon>Philodinidae</taxon>
        <taxon>Didymodactylos</taxon>
    </lineage>
</organism>
<evidence type="ECO:0000313" key="1">
    <source>
        <dbReference type="EMBL" id="CAF1659973.1"/>
    </source>
</evidence>
<keyword evidence="3" id="KW-1185">Reference proteome</keyword>
<dbReference type="EMBL" id="CAJOBC010128933">
    <property type="protein sequence ID" value="CAF4605473.1"/>
    <property type="molecule type" value="Genomic_DNA"/>
</dbReference>
<sequence length="16" mass="1799">MYSFAARGVTVQAREL</sequence>
<proteinExistence type="predicted"/>
<feature type="non-terminal residue" evidence="1">
    <location>
        <position position="16"/>
    </location>
</feature>
<comment type="caution">
    <text evidence="1">The sequence shown here is derived from an EMBL/GenBank/DDBJ whole genome shotgun (WGS) entry which is preliminary data.</text>
</comment>
<dbReference type="EMBL" id="CAJNOQ010055385">
    <property type="protein sequence ID" value="CAF1659973.1"/>
    <property type="molecule type" value="Genomic_DNA"/>
</dbReference>
<dbReference type="AlphaFoldDB" id="A0A816FD37"/>
<evidence type="ECO:0000313" key="3">
    <source>
        <dbReference type="Proteomes" id="UP000663829"/>
    </source>
</evidence>
<evidence type="ECO:0000313" key="2">
    <source>
        <dbReference type="EMBL" id="CAF4605473.1"/>
    </source>
</evidence>
<protein>
    <submittedName>
        <fullName evidence="1">Uncharacterized protein</fullName>
    </submittedName>
</protein>
<dbReference type="Proteomes" id="UP000681722">
    <property type="component" value="Unassembled WGS sequence"/>
</dbReference>